<dbReference type="Proteomes" id="UP000485562">
    <property type="component" value="Unassembled WGS sequence"/>
</dbReference>
<organism evidence="2">
    <name type="scientific">candidate division TA06 bacterium ADurb.Bin131</name>
    <dbReference type="NCBI Taxonomy" id="1852827"/>
    <lineage>
        <taxon>Bacteria</taxon>
        <taxon>Bacteria division TA06</taxon>
    </lineage>
</organism>
<accession>A0A1V6CBA4</accession>
<proteinExistence type="predicted"/>
<dbReference type="AlphaFoldDB" id="A0A1V6CBA4"/>
<name>A0A1V6CBA4_UNCT6</name>
<feature type="region of interest" description="Disordered" evidence="1">
    <location>
        <begin position="1"/>
        <end position="43"/>
    </location>
</feature>
<sequence>MQKYEKHSRHPRSPRQLLRSGMGNVARTHTRIFQRRLESRKGR</sequence>
<feature type="compositionally biased region" description="Basic residues" evidence="1">
    <location>
        <begin position="1"/>
        <end position="13"/>
    </location>
</feature>
<protein>
    <submittedName>
        <fullName evidence="2">Uncharacterized protein</fullName>
    </submittedName>
</protein>
<evidence type="ECO:0000256" key="1">
    <source>
        <dbReference type="SAM" id="MobiDB-lite"/>
    </source>
</evidence>
<comment type="caution">
    <text evidence="2">The sequence shown here is derived from an EMBL/GenBank/DDBJ whole genome shotgun (WGS) entry which is preliminary data.</text>
</comment>
<dbReference type="EMBL" id="MWDQ01000052">
    <property type="protein sequence ID" value="OQB74104.1"/>
    <property type="molecule type" value="Genomic_DNA"/>
</dbReference>
<reference evidence="2" key="1">
    <citation type="submission" date="2017-02" db="EMBL/GenBank/DDBJ databases">
        <title>Delving into the versatile metabolic prowess of the omnipresent phylum Bacteroidetes.</title>
        <authorList>
            <person name="Nobu M.K."/>
            <person name="Mei R."/>
            <person name="Narihiro T."/>
            <person name="Kuroda K."/>
            <person name="Liu W.-T."/>
        </authorList>
    </citation>
    <scope>NUCLEOTIDE SEQUENCE</scope>
    <source>
        <strain evidence="2">ADurb.Bin131</strain>
    </source>
</reference>
<gene>
    <name evidence="2" type="ORF">BWX89_00670</name>
</gene>
<evidence type="ECO:0000313" key="2">
    <source>
        <dbReference type="EMBL" id="OQB74104.1"/>
    </source>
</evidence>